<comment type="function">
    <text evidence="9">Digests double-stranded RNA. Involved in the processing of primary rRNA transcript to yield the immediate precursors to the large and small rRNAs (23S and 16S). Processes some mRNAs, and tRNAs when they are encoded in the rRNA operon. Processes pre-crRNA and tracrRNA of type II CRISPR loci if present in the organism.</text>
</comment>
<dbReference type="GO" id="GO:0006364">
    <property type="term" value="P:rRNA processing"/>
    <property type="evidence" value="ECO:0007669"/>
    <property type="project" value="UniProtKB-UniRule"/>
</dbReference>
<feature type="binding site" evidence="9">
    <location>
        <position position="55"/>
    </location>
    <ligand>
        <name>Mg(2+)</name>
        <dbReference type="ChEBI" id="CHEBI:18420"/>
    </ligand>
</feature>
<dbReference type="Gene3D" id="1.10.1520.10">
    <property type="entry name" value="Ribonuclease III domain"/>
    <property type="match status" value="1"/>
</dbReference>
<dbReference type="EC" id="3.1.26.3" evidence="9"/>
<dbReference type="Pfam" id="PF00035">
    <property type="entry name" value="dsrm"/>
    <property type="match status" value="1"/>
</dbReference>
<evidence type="ECO:0000259" key="11">
    <source>
        <dbReference type="PROSITE" id="PS50137"/>
    </source>
</evidence>
<dbReference type="GO" id="GO:0010468">
    <property type="term" value="P:regulation of gene expression"/>
    <property type="evidence" value="ECO:0007669"/>
    <property type="project" value="TreeGrafter"/>
</dbReference>
<keyword evidence="7 9" id="KW-0378">Hydrolase</keyword>
<keyword evidence="9" id="KW-0699">rRNA-binding</keyword>
<evidence type="ECO:0000256" key="8">
    <source>
        <dbReference type="ARBA" id="ARBA00022884"/>
    </source>
</evidence>
<feature type="binding site" evidence="9">
    <location>
        <position position="128"/>
    </location>
    <ligand>
        <name>Mg(2+)</name>
        <dbReference type="ChEBI" id="CHEBI:18420"/>
    </ligand>
</feature>
<feature type="active site" evidence="9">
    <location>
        <position position="59"/>
    </location>
</feature>
<evidence type="ECO:0000256" key="10">
    <source>
        <dbReference type="SAM" id="MobiDB-lite"/>
    </source>
</evidence>
<feature type="domain" description="RNase III" evidence="12">
    <location>
        <begin position="6"/>
        <end position="142"/>
    </location>
</feature>
<dbReference type="PROSITE" id="PS00517">
    <property type="entry name" value="RNASE_3_1"/>
    <property type="match status" value="1"/>
</dbReference>
<dbReference type="GO" id="GO:0004525">
    <property type="term" value="F:ribonuclease III activity"/>
    <property type="evidence" value="ECO:0007669"/>
    <property type="project" value="UniProtKB-UniRule"/>
</dbReference>
<evidence type="ECO:0000256" key="3">
    <source>
        <dbReference type="ARBA" id="ARBA00022552"/>
    </source>
</evidence>
<evidence type="ECO:0000256" key="6">
    <source>
        <dbReference type="ARBA" id="ARBA00022759"/>
    </source>
</evidence>
<comment type="cofactor">
    <cofactor evidence="9">
        <name>Mg(2+)</name>
        <dbReference type="ChEBI" id="CHEBI:18420"/>
    </cofactor>
</comment>
<keyword evidence="8 9" id="KW-0694">RNA-binding</keyword>
<evidence type="ECO:0000259" key="12">
    <source>
        <dbReference type="PROSITE" id="PS50142"/>
    </source>
</evidence>
<dbReference type="PANTHER" id="PTHR11207">
    <property type="entry name" value="RIBONUCLEASE III"/>
    <property type="match status" value="1"/>
</dbReference>
<evidence type="ECO:0000313" key="14">
    <source>
        <dbReference type="Proteomes" id="UP000238701"/>
    </source>
</evidence>
<dbReference type="Proteomes" id="UP000238701">
    <property type="component" value="Unassembled WGS sequence"/>
</dbReference>
<reference evidence="14" key="1">
    <citation type="submission" date="2018-02" db="EMBL/GenBank/DDBJ databases">
        <authorList>
            <person name="Hausmann B."/>
        </authorList>
    </citation>
    <scope>NUCLEOTIDE SEQUENCE [LARGE SCALE GENOMIC DNA]</scope>
    <source>
        <strain evidence="14">Peat soil MAG SbA1</strain>
    </source>
</reference>
<dbReference type="GO" id="GO:0005737">
    <property type="term" value="C:cytoplasm"/>
    <property type="evidence" value="ECO:0007669"/>
    <property type="project" value="UniProtKB-SubCell"/>
</dbReference>
<dbReference type="GO" id="GO:0046872">
    <property type="term" value="F:metal ion binding"/>
    <property type="evidence" value="ECO:0007669"/>
    <property type="project" value="UniProtKB-KW"/>
</dbReference>
<sequence length="267" mass="29482">MKEREITALEAALGYHFRRRAVIEQAVTHSSQAREQEAQLAGEGKYKVRDNEQMEFLGDAVLALVTSEELFHRFPQFREGELSKLRAHLVSERHLIRVAQQLELGHYLRLGRGEEKSGGRGKTALLVDALEAILAAIYLDGGFEVAREFVVRHVIEPELEHMQREGGTLPVTDFKSALQEAVQGLGLPQPAYVLVEESGPEHSKTFTVEARLNTKSSKEPELVGRAQGSTKKTAEQDAARQLLTFLASRSKAAEAPVAEGAPHSAVK</sequence>
<dbReference type="InterPro" id="IPR014720">
    <property type="entry name" value="dsRBD_dom"/>
</dbReference>
<evidence type="ECO:0000256" key="7">
    <source>
        <dbReference type="ARBA" id="ARBA00022801"/>
    </source>
</evidence>
<comment type="subunit">
    <text evidence="9">Homodimer.</text>
</comment>
<dbReference type="CDD" id="cd10845">
    <property type="entry name" value="DSRM_RNAse_III_family"/>
    <property type="match status" value="1"/>
</dbReference>
<dbReference type="SMART" id="SM00535">
    <property type="entry name" value="RIBOc"/>
    <property type="match status" value="1"/>
</dbReference>
<keyword evidence="9" id="KW-0819">tRNA processing</keyword>
<dbReference type="PANTHER" id="PTHR11207:SF0">
    <property type="entry name" value="RIBONUCLEASE 3"/>
    <property type="match status" value="1"/>
</dbReference>
<dbReference type="GO" id="GO:0003725">
    <property type="term" value="F:double-stranded RNA binding"/>
    <property type="evidence" value="ECO:0007669"/>
    <property type="project" value="TreeGrafter"/>
</dbReference>
<keyword evidence="5 9" id="KW-0540">Nuclease</keyword>
<keyword evidence="3 9" id="KW-0698">rRNA processing</keyword>
<dbReference type="GO" id="GO:0006397">
    <property type="term" value="P:mRNA processing"/>
    <property type="evidence" value="ECO:0007669"/>
    <property type="project" value="UniProtKB-UniRule"/>
</dbReference>
<dbReference type="InterPro" id="IPR000999">
    <property type="entry name" value="RNase_III_dom"/>
</dbReference>
<dbReference type="InterPro" id="IPR011907">
    <property type="entry name" value="RNase_III"/>
</dbReference>
<keyword evidence="9" id="KW-0963">Cytoplasm</keyword>
<feature type="domain" description="DRBM" evidence="11">
    <location>
        <begin position="173"/>
        <end position="248"/>
    </location>
</feature>
<dbReference type="GO" id="GO:0008033">
    <property type="term" value="P:tRNA processing"/>
    <property type="evidence" value="ECO:0007669"/>
    <property type="project" value="UniProtKB-KW"/>
</dbReference>
<keyword evidence="9" id="KW-0460">Magnesium</keyword>
<feature type="region of interest" description="Disordered" evidence="10">
    <location>
        <begin position="213"/>
        <end position="236"/>
    </location>
</feature>
<proteinExistence type="inferred from homology"/>
<evidence type="ECO:0000256" key="4">
    <source>
        <dbReference type="ARBA" id="ARBA00022664"/>
    </source>
</evidence>
<dbReference type="HAMAP" id="MF_00104">
    <property type="entry name" value="RNase_III"/>
    <property type="match status" value="1"/>
</dbReference>
<comment type="similarity">
    <text evidence="2">Belongs to the ribonuclease III family.</text>
</comment>
<evidence type="ECO:0000256" key="1">
    <source>
        <dbReference type="ARBA" id="ARBA00000109"/>
    </source>
</evidence>
<accession>A0A2U3KQX8</accession>
<evidence type="ECO:0000256" key="9">
    <source>
        <dbReference type="HAMAP-Rule" id="MF_00104"/>
    </source>
</evidence>
<organism evidence="13 14">
    <name type="scientific">Candidatus Sulfotelmatobacter kueseliae</name>
    <dbReference type="NCBI Taxonomy" id="2042962"/>
    <lineage>
        <taxon>Bacteria</taxon>
        <taxon>Pseudomonadati</taxon>
        <taxon>Acidobacteriota</taxon>
        <taxon>Terriglobia</taxon>
        <taxon>Terriglobales</taxon>
        <taxon>Candidatus Korobacteraceae</taxon>
        <taxon>Candidatus Sulfotelmatobacter</taxon>
    </lineage>
</organism>
<dbReference type="PROSITE" id="PS50142">
    <property type="entry name" value="RNASE_3_2"/>
    <property type="match status" value="1"/>
</dbReference>
<name>A0A2U3KQX8_9BACT</name>
<evidence type="ECO:0000313" key="13">
    <source>
        <dbReference type="EMBL" id="SPF41959.1"/>
    </source>
</evidence>
<dbReference type="FunFam" id="1.10.1520.10:FF:000001">
    <property type="entry name" value="Ribonuclease 3"/>
    <property type="match status" value="1"/>
</dbReference>
<dbReference type="SUPFAM" id="SSF54768">
    <property type="entry name" value="dsRNA-binding domain-like"/>
    <property type="match status" value="1"/>
</dbReference>
<dbReference type="SUPFAM" id="SSF69065">
    <property type="entry name" value="RNase III domain-like"/>
    <property type="match status" value="1"/>
</dbReference>
<feature type="binding site" evidence="9">
    <location>
        <position position="131"/>
    </location>
    <ligand>
        <name>Mg(2+)</name>
        <dbReference type="ChEBI" id="CHEBI:18420"/>
    </ligand>
</feature>
<comment type="subcellular location">
    <subcellularLocation>
        <location evidence="9">Cytoplasm</location>
    </subcellularLocation>
</comment>
<keyword evidence="4 9" id="KW-0507">mRNA processing</keyword>
<evidence type="ECO:0000256" key="2">
    <source>
        <dbReference type="ARBA" id="ARBA00010183"/>
    </source>
</evidence>
<dbReference type="Gene3D" id="3.30.160.20">
    <property type="match status" value="1"/>
</dbReference>
<dbReference type="AlphaFoldDB" id="A0A2U3KQX8"/>
<dbReference type="EMBL" id="OMOD01000135">
    <property type="protein sequence ID" value="SPF41959.1"/>
    <property type="molecule type" value="Genomic_DNA"/>
</dbReference>
<dbReference type="SMART" id="SM00358">
    <property type="entry name" value="DSRM"/>
    <property type="match status" value="1"/>
</dbReference>
<dbReference type="GO" id="GO:0019843">
    <property type="term" value="F:rRNA binding"/>
    <property type="evidence" value="ECO:0007669"/>
    <property type="project" value="UniProtKB-KW"/>
</dbReference>
<dbReference type="NCBIfam" id="TIGR02191">
    <property type="entry name" value="RNaseIII"/>
    <property type="match status" value="1"/>
</dbReference>
<keyword evidence="6 9" id="KW-0255">Endonuclease</keyword>
<dbReference type="PROSITE" id="PS50137">
    <property type="entry name" value="DS_RBD"/>
    <property type="match status" value="1"/>
</dbReference>
<dbReference type="InterPro" id="IPR036389">
    <property type="entry name" value="RNase_III_sf"/>
</dbReference>
<keyword evidence="9" id="KW-0479">Metal-binding</keyword>
<protein>
    <recommendedName>
        <fullName evidence="9">Ribonuclease 3</fullName>
        <ecNumber evidence="9">3.1.26.3</ecNumber>
    </recommendedName>
    <alternativeName>
        <fullName evidence="9">Ribonuclease III</fullName>
        <shortName evidence="9">RNase III</shortName>
    </alternativeName>
</protein>
<gene>
    <name evidence="9 13" type="primary">rnc</name>
    <name evidence="13" type="ORF">SBA1_410005</name>
</gene>
<dbReference type="CDD" id="cd00593">
    <property type="entry name" value="RIBOc"/>
    <property type="match status" value="1"/>
</dbReference>
<comment type="catalytic activity">
    <reaction evidence="1 9">
        <text>Endonucleolytic cleavage to 5'-phosphomonoester.</text>
        <dbReference type="EC" id="3.1.26.3"/>
    </reaction>
</comment>
<feature type="active site" evidence="9">
    <location>
        <position position="131"/>
    </location>
</feature>
<dbReference type="Pfam" id="PF14622">
    <property type="entry name" value="Ribonucleas_3_3"/>
    <property type="match status" value="1"/>
</dbReference>
<evidence type="ECO:0000256" key="5">
    <source>
        <dbReference type="ARBA" id="ARBA00022722"/>
    </source>
</evidence>
<dbReference type="OrthoDB" id="9805026at2"/>